<reference evidence="1 2" key="1">
    <citation type="submission" date="2023-07" db="EMBL/GenBank/DDBJ databases">
        <title>Sorghum-associated microbial communities from plants grown in Nebraska, USA.</title>
        <authorList>
            <person name="Schachtman D."/>
        </authorList>
    </citation>
    <scope>NUCLEOTIDE SEQUENCE [LARGE SCALE GENOMIC DNA]</scope>
    <source>
        <strain evidence="1 2">4272</strain>
    </source>
</reference>
<proteinExistence type="predicted"/>
<dbReference type="EMBL" id="JAVDWW010000005">
    <property type="protein sequence ID" value="MDR7169837.1"/>
    <property type="molecule type" value="Genomic_DNA"/>
</dbReference>
<sequence>MFETDHERAALRRRERVADQPALHNWVSVWGRSFDQVGRISMALLKADVDELHKLAGTLAGAAMNITKVDAAAAAAGIGAALAGSGLDGVCTQAAQFVDGAYQRVAGKLTQVSGKIETTSQWYLETDDSFAAEMRKFDVHHAGGH</sequence>
<name>A0ABU1XH16_9NOCA</name>
<keyword evidence="2" id="KW-1185">Reference proteome</keyword>
<evidence type="ECO:0008006" key="3">
    <source>
        <dbReference type="Google" id="ProtNLM"/>
    </source>
</evidence>
<comment type="caution">
    <text evidence="1">The sequence shown here is derived from an EMBL/GenBank/DDBJ whole genome shotgun (WGS) entry which is preliminary data.</text>
</comment>
<evidence type="ECO:0000313" key="2">
    <source>
        <dbReference type="Proteomes" id="UP001251217"/>
    </source>
</evidence>
<evidence type="ECO:0000313" key="1">
    <source>
        <dbReference type="EMBL" id="MDR7169837.1"/>
    </source>
</evidence>
<organism evidence="1 2">
    <name type="scientific">Nocardia kruczakiae</name>
    <dbReference type="NCBI Taxonomy" id="261477"/>
    <lineage>
        <taxon>Bacteria</taxon>
        <taxon>Bacillati</taxon>
        <taxon>Actinomycetota</taxon>
        <taxon>Actinomycetes</taxon>
        <taxon>Mycobacteriales</taxon>
        <taxon>Nocardiaceae</taxon>
        <taxon>Nocardia</taxon>
    </lineage>
</organism>
<gene>
    <name evidence="1" type="ORF">J2W56_003581</name>
</gene>
<protein>
    <recommendedName>
        <fullName evidence="3">Excreted virulence factor EspC (Type VII ESX diderm)</fullName>
    </recommendedName>
</protein>
<accession>A0ABU1XH16</accession>
<dbReference type="RefSeq" id="WP_310403229.1">
    <property type="nucleotide sequence ID" value="NZ_JAVDWW010000005.1"/>
</dbReference>
<dbReference type="Proteomes" id="UP001251217">
    <property type="component" value="Unassembled WGS sequence"/>
</dbReference>